<dbReference type="Pfam" id="PF04055">
    <property type="entry name" value="Radical_SAM"/>
    <property type="match status" value="1"/>
</dbReference>
<reference evidence="8 9" key="1">
    <citation type="submission" date="2024-03" db="EMBL/GenBank/DDBJ databases">
        <title>Mouse gut bacterial collection (mGBC) of GemPharmatech.</title>
        <authorList>
            <person name="He Y."/>
            <person name="Dong L."/>
            <person name="Wu D."/>
            <person name="Gao X."/>
            <person name="Lin Z."/>
        </authorList>
    </citation>
    <scope>NUCLEOTIDE SEQUENCE [LARGE SCALE GENOMIC DNA]</scope>
    <source>
        <strain evidence="8 9">54-13</strain>
    </source>
</reference>
<gene>
    <name evidence="8" type="ORF">AAK873_13315</name>
</gene>
<sequence length="315" mass="35430">MAELYRDFSDFIAGYFKGKIQKISVNAGFTCPNRDGTVGTGGCTYCNNQSFNPDYCHPALSVIGQIEKGKEFFARKYPSMEYLAYFQAYTSTHGDMARLMDAYGEALSVDGVRGLVIGTRPDCMPDELLERLSALNRSKFILIEYGAESSHDCTLRLINRCHDWKCTEDAVMRTSKAGIPVGLHLIMGLPGETEDDMLLTVDRVSQLPLQTVKLHQLQLLKGTRMAADVDNGVYDIRRYTVDEYIDLCCRVVERMNPDIAIERFTSQSPAGLLLYPRWGLKNYEFVNLLNNRLRKLGIRQGALFSNTDCHVSGAQ</sequence>
<protein>
    <submittedName>
        <fullName evidence="8">TIGR01212 family radical SAM protein</fullName>
    </submittedName>
</protein>
<comment type="cofactor">
    <cofactor evidence="1">
        <name>[4Fe-4S] cluster</name>
        <dbReference type="ChEBI" id="CHEBI:49883"/>
    </cofactor>
</comment>
<dbReference type="InterPro" id="IPR023404">
    <property type="entry name" value="rSAM_horseshoe"/>
</dbReference>
<dbReference type="EMBL" id="JBCLPP010000058">
    <property type="protein sequence ID" value="MEY8246581.1"/>
    <property type="molecule type" value="Genomic_DNA"/>
</dbReference>
<keyword evidence="3" id="KW-0949">S-adenosyl-L-methionine</keyword>
<keyword evidence="4" id="KW-0479">Metal-binding</keyword>
<proteinExistence type="predicted"/>
<name>A0ABV4CYZ7_9BACT</name>
<evidence type="ECO:0000256" key="3">
    <source>
        <dbReference type="ARBA" id="ARBA00022691"/>
    </source>
</evidence>
<dbReference type="NCBIfam" id="TIGR01212">
    <property type="entry name" value="TIGR01212 family radical SAM protein"/>
    <property type="match status" value="1"/>
</dbReference>
<evidence type="ECO:0000256" key="5">
    <source>
        <dbReference type="ARBA" id="ARBA00023004"/>
    </source>
</evidence>
<dbReference type="InterPro" id="IPR005911">
    <property type="entry name" value="YhcC-like"/>
</dbReference>
<dbReference type="InterPro" id="IPR006638">
    <property type="entry name" value="Elp3/MiaA/NifB-like_rSAM"/>
</dbReference>
<evidence type="ECO:0000256" key="6">
    <source>
        <dbReference type="ARBA" id="ARBA00023014"/>
    </source>
</evidence>
<dbReference type="SFLD" id="SFLDS00029">
    <property type="entry name" value="Radical_SAM"/>
    <property type="match status" value="1"/>
</dbReference>
<evidence type="ECO:0000259" key="7">
    <source>
        <dbReference type="PROSITE" id="PS51918"/>
    </source>
</evidence>
<dbReference type="SMART" id="SM00729">
    <property type="entry name" value="Elp3"/>
    <property type="match status" value="1"/>
</dbReference>
<dbReference type="SUPFAM" id="SSF102114">
    <property type="entry name" value="Radical SAM enzymes"/>
    <property type="match status" value="1"/>
</dbReference>
<dbReference type="PANTHER" id="PTHR11135">
    <property type="entry name" value="HISTONE ACETYLTRANSFERASE-RELATED"/>
    <property type="match status" value="1"/>
</dbReference>
<feature type="domain" description="Radical SAM core" evidence="7">
    <location>
        <begin position="15"/>
        <end position="258"/>
    </location>
</feature>
<dbReference type="Gene3D" id="3.80.30.20">
    <property type="entry name" value="tm_1862 like domain"/>
    <property type="match status" value="1"/>
</dbReference>
<evidence type="ECO:0000313" key="9">
    <source>
        <dbReference type="Proteomes" id="UP001565200"/>
    </source>
</evidence>
<dbReference type="InterPro" id="IPR039661">
    <property type="entry name" value="ELP3"/>
</dbReference>
<dbReference type="PROSITE" id="PS51918">
    <property type="entry name" value="RADICAL_SAM"/>
    <property type="match status" value="1"/>
</dbReference>
<evidence type="ECO:0000256" key="2">
    <source>
        <dbReference type="ARBA" id="ARBA00022485"/>
    </source>
</evidence>
<accession>A0ABV4CYZ7</accession>
<dbReference type="InterPro" id="IPR032432">
    <property type="entry name" value="Radical_SAM_C"/>
</dbReference>
<dbReference type="InterPro" id="IPR058240">
    <property type="entry name" value="rSAM_sf"/>
</dbReference>
<comment type="caution">
    <text evidence="8">The sequence shown here is derived from an EMBL/GenBank/DDBJ whole genome shotgun (WGS) entry which is preliminary data.</text>
</comment>
<organism evidence="8 9">
    <name type="scientific">Heminiphilus faecis</name>
    <dbReference type="NCBI Taxonomy" id="2601703"/>
    <lineage>
        <taxon>Bacteria</taxon>
        <taxon>Pseudomonadati</taxon>
        <taxon>Bacteroidota</taxon>
        <taxon>Bacteroidia</taxon>
        <taxon>Bacteroidales</taxon>
        <taxon>Muribaculaceae</taxon>
        <taxon>Heminiphilus</taxon>
    </lineage>
</organism>
<keyword evidence="6" id="KW-0411">Iron-sulfur</keyword>
<dbReference type="Proteomes" id="UP001565200">
    <property type="component" value="Unassembled WGS sequence"/>
</dbReference>
<keyword evidence="9" id="KW-1185">Reference proteome</keyword>
<dbReference type="Pfam" id="PF16199">
    <property type="entry name" value="Radical_SAM_C"/>
    <property type="match status" value="1"/>
</dbReference>
<evidence type="ECO:0000256" key="1">
    <source>
        <dbReference type="ARBA" id="ARBA00001966"/>
    </source>
</evidence>
<keyword evidence="5" id="KW-0408">Iron</keyword>
<evidence type="ECO:0000313" key="8">
    <source>
        <dbReference type="EMBL" id="MEY8246581.1"/>
    </source>
</evidence>
<dbReference type="PANTHER" id="PTHR11135:SF1">
    <property type="entry name" value="PROTEIN YHCC"/>
    <property type="match status" value="1"/>
</dbReference>
<keyword evidence="2" id="KW-0004">4Fe-4S</keyword>
<dbReference type="SFLD" id="SFLDG01091">
    <property type="entry name" value="uncharacterized_CHP01210-like"/>
    <property type="match status" value="1"/>
</dbReference>
<dbReference type="SFLD" id="SFLDG01086">
    <property type="entry name" value="elongater_protein-like"/>
    <property type="match status" value="1"/>
</dbReference>
<evidence type="ECO:0000256" key="4">
    <source>
        <dbReference type="ARBA" id="ARBA00022723"/>
    </source>
</evidence>
<dbReference type="InterPro" id="IPR007197">
    <property type="entry name" value="rSAM"/>
</dbReference>
<dbReference type="RefSeq" id="WP_121700386.1">
    <property type="nucleotide sequence ID" value="NZ_JBCLPP010000058.1"/>
</dbReference>